<dbReference type="InterPro" id="IPR016288">
    <property type="entry name" value="Beta_cellobiohydrolase"/>
</dbReference>
<dbReference type="PROSITE" id="PS00656">
    <property type="entry name" value="GLYCOSYL_HYDROL_F6_2"/>
    <property type="match status" value="1"/>
</dbReference>
<dbReference type="PANTHER" id="PTHR34876">
    <property type="match status" value="1"/>
</dbReference>
<reference evidence="11" key="1">
    <citation type="submission" date="2021-01" db="EMBL/GenBank/DDBJ databases">
        <authorList>
            <person name="Kaushik A."/>
        </authorList>
    </citation>
    <scope>NUCLEOTIDE SEQUENCE</scope>
    <source>
        <strain evidence="11">Type strain: AG8-Rh-89/</strain>
    </source>
</reference>
<feature type="active site" description="Proton donor" evidence="6 9">
    <location>
        <position position="168"/>
    </location>
</feature>
<dbReference type="PRINTS" id="PR00733">
    <property type="entry name" value="GLHYDRLASE6"/>
</dbReference>
<keyword evidence="3 10" id="KW-0119">Carbohydrate metabolism</keyword>
<keyword evidence="4 10" id="KW-0326">Glycosidase</keyword>
<dbReference type="PROSITE" id="PS00655">
    <property type="entry name" value="GLYCOSYL_HYDROL_F6_1"/>
    <property type="match status" value="1"/>
</dbReference>
<dbReference type="PANTHER" id="PTHR34876:SF10">
    <property type="entry name" value="GLUCANASE"/>
    <property type="match status" value="1"/>
</dbReference>
<evidence type="ECO:0000256" key="3">
    <source>
        <dbReference type="ARBA" id="ARBA00023277"/>
    </source>
</evidence>
<evidence type="ECO:0000256" key="9">
    <source>
        <dbReference type="PROSITE-ProRule" id="PRU10057"/>
    </source>
</evidence>
<dbReference type="InterPro" id="IPR001524">
    <property type="entry name" value="Glyco_hydro_6_CS"/>
</dbReference>
<dbReference type="GO" id="GO:0030245">
    <property type="term" value="P:cellulose catabolic process"/>
    <property type="evidence" value="ECO:0007669"/>
    <property type="project" value="UniProtKB-KW"/>
</dbReference>
<evidence type="ECO:0000256" key="8">
    <source>
        <dbReference type="PROSITE-ProRule" id="PRU10056"/>
    </source>
</evidence>
<feature type="active site" description="Proton acceptor" evidence="6">
    <location>
        <position position="341"/>
    </location>
</feature>
<keyword evidence="2 10" id="KW-0136">Cellulose degradation</keyword>
<comment type="similarity">
    <text evidence="10">Belongs to the glycosyl hydrolase family 6.</text>
</comment>
<dbReference type="Pfam" id="PF01341">
    <property type="entry name" value="Glyco_hydro_6"/>
    <property type="match status" value="1"/>
</dbReference>
<dbReference type="PIRSF" id="PIRSF001100">
    <property type="entry name" value="Beta_cellobiohydrolase"/>
    <property type="match status" value="1"/>
</dbReference>
<dbReference type="InterPro" id="IPR036434">
    <property type="entry name" value="Beta_cellobiohydrolase_sf"/>
</dbReference>
<feature type="chain" id="PRO_5034731876" description="Glucanase" evidence="10">
    <location>
        <begin position="21"/>
        <end position="386"/>
    </location>
</feature>
<evidence type="ECO:0000256" key="1">
    <source>
        <dbReference type="ARBA" id="ARBA00022801"/>
    </source>
</evidence>
<feature type="binding site" evidence="7">
    <location>
        <position position="216"/>
    </location>
    <ligand>
        <name>substrate</name>
    </ligand>
</feature>
<protein>
    <recommendedName>
        <fullName evidence="10">Glucanase</fullName>
        <ecNumber evidence="10">3.2.1.-</ecNumber>
    </recommendedName>
</protein>
<feature type="signal peptide" evidence="10">
    <location>
        <begin position="1"/>
        <end position="20"/>
    </location>
</feature>
<evidence type="ECO:0000256" key="7">
    <source>
        <dbReference type="PIRSR" id="PIRSR001100-2"/>
    </source>
</evidence>
<evidence type="ECO:0000256" key="2">
    <source>
        <dbReference type="ARBA" id="ARBA00023001"/>
    </source>
</evidence>
<accession>A0A8H2XPF6</accession>
<evidence type="ECO:0000313" key="11">
    <source>
        <dbReference type="EMBL" id="CAE6432103.1"/>
    </source>
</evidence>
<feature type="active site" evidence="8">
    <location>
        <position position="120"/>
    </location>
</feature>
<name>A0A8H2XPF6_9AGAM</name>
<keyword evidence="10" id="KW-0732">Signal</keyword>
<dbReference type="Proteomes" id="UP000663850">
    <property type="component" value="Unassembled WGS sequence"/>
</dbReference>
<gene>
    <name evidence="11" type="ORF">RDB_LOCUS20436</name>
</gene>
<dbReference type="AlphaFoldDB" id="A0A8H2XPF6"/>
<organism evidence="11 12">
    <name type="scientific">Rhizoctonia solani</name>
    <dbReference type="NCBI Taxonomy" id="456999"/>
    <lineage>
        <taxon>Eukaryota</taxon>
        <taxon>Fungi</taxon>
        <taxon>Dikarya</taxon>
        <taxon>Basidiomycota</taxon>
        <taxon>Agaricomycotina</taxon>
        <taxon>Agaricomycetes</taxon>
        <taxon>Cantharellales</taxon>
        <taxon>Ceratobasidiaceae</taxon>
        <taxon>Rhizoctonia</taxon>
    </lineage>
</organism>
<keyword evidence="5 10" id="KW-0624">Polysaccharide degradation</keyword>
<evidence type="ECO:0000256" key="4">
    <source>
        <dbReference type="ARBA" id="ARBA00023295"/>
    </source>
</evidence>
<feature type="binding site" evidence="7">
    <location>
        <position position="339"/>
    </location>
    <ligand>
        <name>substrate</name>
    </ligand>
</feature>
<dbReference type="GO" id="GO:0004553">
    <property type="term" value="F:hydrolase activity, hydrolyzing O-glycosyl compounds"/>
    <property type="evidence" value="ECO:0007669"/>
    <property type="project" value="InterPro"/>
</dbReference>
<comment type="caution">
    <text evidence="11">The sequence shown here is derived from an EMBL/GenBank/DDBJ whole genome shotgun (WGS) entry which is preliminary data.</text>
</comment>
<evidence type="ECO:0000256" key="10">
    <source>
        <dbReference type="RuleBase" id="RU361186"/>
    </source>
</evidence>
<proteinExistence type="inferred from homology"/>
<evidence type="ECO:0000256" key="6">
    <source>
        <dbReference type="PIRSR" id="PIRSR001100-1"/>
    </source>
</evidence>
<evidence type="ECO:0000313" key="12">
    <source>
        <dbReference type="Proteomes" id="UP000663850"/>
    </source>
</evidence>
<dbReference type="SUPFAM" id="SSF51989">
    <property type="entry name" value="Glycosyl hydrolases family 6, cellulases"/>
    <property type="match status" value="1"/>
</dbReference>
<keyword evidence="1 10" id="KW-0378">Hydrolase</keyword>
<feature type="binding site" evidence="7">
    <location>
        <position position="335"/>
    </location>
    <ligand>
        <name>substrate</name>
    </ligand>
</feature>
<evidence type="ECO:0000256" key="5">
    <source>
        <dbReference type="ARBA" id="ARBA00023326"/>
    </source>
</evidence>
<sequence>MKVLSLVAATLAAFIASVSAVPLALRATDESNPFAGKTFYGNPYYRSVVENEVSRLQAEGKTDLAAKAAKVARVPVFSWIYDSSSVSDITGYLEDAAAIQKKTGKKQIVQLVIYNLPDRDCSSKASAGELSLTSSATGETPYQKLLQSAKAQIEKYPDVAVALILEPDSIGDLVASNSVSKCKNSAQAHKRLLSLAIATLQLPNVSIYLDGANAGWLGWSENLAPTATLLAEILKDARTFSANATVRGLATNVSNYNGLGNQKEEGKDELKYINDLTPYLKKVGFPANFIVDQGRSGNQKASRGDDGWCNFKYAGFGLRPAVTTHPLIDAVVWVKPGGESDGTTDTSSARYDTTCTSPTSYVPSPEAGDWSSAIFRLLLEQANPSF</sequence>
<feature type="binding site" evidence="7">
    <location>
        <position position="255"/>
    </location>
    <ligand>
        <name>substrate</name>
    </ligand>
</feature>
<dbReference type="EMBL" id="CAJMWZ010001139">
    <property type="protein sequence ID" value="CAE6432103.1"/>
    <property type="molecule type" value="Genomic_DNA"/>
</dbReference>
<dbReference type="Gene3D" id="3.20.20.40">
    <property type="entry name" value="1, 4-beta cellobiohydrolase"/>
    <property type="match status" value="1"/>
</dbReference>
<feature type="binding site" evidence="7">
    <location>
        <position position="308"/>
    </location>
    <ligand>
        <name>substrate</name>
    </ligand>
</feature>
<dbReference type="EC" id="3.2.1.-" evidence="10"/>
<feature type="binding site" evidence="7">
    <location>
        <position position="79"/>
    </location>
    <ligand>
        <name>substrate</name>
    </ligand>
</feature>